<name>A0A1S6IYE2_9FIRM</name>
<evidence type="ECO:0000256" key="4">
    <source>
        <dbReference type="ARBA" id="ARBA00022500"/>
    </source>
</evidence>
<dbReference type="GO" id="GO:0006935">
    <property type="term" value="P:chemotaxis"/>
    <property type="evidence" value="ECO:0007669"/>
    <property type="project" value="UniProtKB-KW"/>
</dbReference>
<dbReference type="OrthoDB" id="9773459at2"/>
<dbReference type="KEGG" id="dfg:B0537_12335"/>
<dbReference type="PRINTS" id="PR00956">
    <property type="entry name" value="FLGMOTORFLIN"/>
</dbReference>
<comment type="similarity">
    <text evidence="2">Belongs to the FliN/MopA/SpaO family.</text>
</comment>
<dbReference type="GO" id="GO:0005886">
    <property type="term" value="C:plasma membrane"/>
    <property type="evidence" value="ECO:0007669"/>
    <property type="project" value="UniProtKB-SubCell"/>
</dbReference>
<proteinExistence type="inferred from homology"/>
<dbReference type="AlphaFoldDB" id="A0A1S6IYE2"/>
<organism evidence="9 10">
    <name type="scientific">Desulforamulus ferrireducens</name>
    <dbReference type="NCBI Taxonomy" id="1833852"/>
    <lineage>
        <taxon>Bacteria</taxon>
        <taxon>Bacillati</taxon>
        <taxon>Bacillota</taxon>
        <taxon>Clostridia</taxon>
        <taxon>Eubacteriales</taxon>
        <taxon>Peptococcaceae</taxon>
        <taxon>Desulforamulus</taxon>
    </lineage>
</organism>
<dbReference type="InterPro" id="IPR051469">
    <property type="entry name" value="FliN/MopA/SpaO"/>
</dbReference>
<dbReference type="STRING" id="1833852.B0537_12335"/>
<keyword evidence="6" id="KW-0472">Membrane</keyword>
<keyword evidence="9" id="KW-0282">Flagellum</keyword>
<dbReference type="Pfam" id="PF04509">
    <property type="entry name" value="CheC"/>
    <property type="match status" value="2"/>
</dbReference>
<keyword evidence="9" id="KW-0966">Cell projection</keyword>
<dbReference type="SUPFAM" id="SSF101801">
    <property type="entry name" value="Surface presentation of antigens (SPOA)"/>
    <property type="match status" value="1"/>
</dbReference>
<accession>A0A1S6IYE2</accession>
<feature type="domain" description="CheC-like protein" evidence="8">
    <location>
        <begin position="57"/>
        <end position="94"/>
    </location>
</feature>
<keyword evidence="4" id="KW-0145">Chemotaxis</keyword>
<dbReference type="NCBIfam" id="NF005995">
    <property type="entry name" value="PRK08119.1"/>
    <property type="match status" value="1"/>
</dbReference>
<dbReference type="GO" id="GO:0003774">
    <property type="term" value="F:cytoskeletal motor activity"/>
    <property type="evidence" value="ECO:0007669"/>
    <property type="project" value="InterPro"/>
</dbReference>
<keyword evidence="5" id="KW-0283">Flagellar rotation</keyword>
<keyword evidence="10" id="KW-1185">Reference proteome</keyword>
<dbReference type="GO" id="GO:0009425">
    <property type="term" value="C:bacterial-type flagellum basal body"/>
    <property type="evidence" value="ECO:0007669"/>
    <property type="project" value="InterPro"/>
</dbReference>
<evidence type="ECO:0000256" key="5">
    <source>
        <dbReference type="ARBA" id="ARBA00022779"/>
    </source>
</evidence>
<protein>
    <submittedName>
        <fullName evidence="9">Flagellar motor switch phosphatase FliY</fullName>
    </submittedName>
</protein>
<dbReference type="PANTHER" id="PTHR43484:SF1">
    <property type="entry name" value="FLAGELLAR MOTOR SWITCH PROTEIN FLIN"/>
    <property type="match status" value="1"/>
</dbReference>
<evidence type="ECO:0000256" key="1">
    <source>
        <dbReference type="ARBA" id="ARBA00004413"/>
    </source>
</evidence>
<evidence type="ECO:0000259" key="8">
    <source>
        <dbReference type="Pfam" id="PF04509"/>
    </source>
</evidence>
<keyword evidence="9" id="KW-0969">Cilium</keyword>
<comment type="subcellular location">
    <subcellularLocation>
        <location evidence="1">Cell membrane</location>
        <topology evidence="1">Peripheral membrane protein</topology>
        <orientation evidence="1">Cytoplasmic side</orientation>
    </subcellularLocation>
</comment>
<keyword evidence="3" id="KW-1003">Cell membrane</keyword>
<dbReference type="InterPro" id="IPR007597">
    <property type="entry name" value="CheC"/>
</dbReference>
<dbReference type="Gene3D" id="3.40.1550.10">
    <property type="entry name" value="CheC-like"/>
    <property type="match status" value="1"/>
</dbReference>
<dbReference type="GO" id="GO:0016787">
    <property type="term" value="F:hydrolase activity"/>
    <property type="evidence" value="ECO:0007669"/>
    <property type="project" value="InterPro"/>
</dbReference>
<dbReference type="InterPro" id="IPR028976">
    <property type="entry name" value="CheC-like_sf"/>
</dbReference>
<dbReference type="InterPro" id="IPR036429">
    <property type="entry name" value="SpoA-like_sf"/>
</dbReference>
<dbReference type="EMBL" id="CP019698">
    <property type="protein sequence ID" value="AQS59797.1"/>
    <property type="molecule type" value="Genomic_DNA"/>
</dbReference>
<dbReference type="RefSeq" id="WP_077714843.1">
    <property type="nucleotide sequence ID" value="NZ_CP019698.1"/>
</dbReference>
<feature type="domain" description="CheC-like protein" evidence="8">
    <location>
        <begin position="154"/>
        <end position="190"/>
    </location>
</feature>
<dbReference type="SUPFAM" id="SSF103039">
    <property type="entry name" value="CheC-like"/>
    <property type="match status" value="1"/>
</dbReference>
<evidence type="ECO:0000256" key="2">
    <source>
        <dbReference type="ARBA" id="ARBA00009226"/>
    </source>
</evidence>
<evidence type="ECO:0000256" key="6">
    <source>
        <dbReference type="ARBA" id="ARBA00023136"/>
    </source>
</evidence>
<feature type="domain" description="Flagellar motor switch protein FliN-like C-terminal" evidence="7">
    <location>
        <begin position="315"/>
        <end position="385"/>
    </location>
</feature>
<dbReference type="Pfam" id="PF01052">
    <property type="entry name" value="FliMN_C"/>
    <property type="match status" value="1"/>
</dbReference>
<dbReference type="GO" id="GO:0071973">
    <property type="term" value="P:bacterial-type flagellum-dependent cell motility"/>
    <property type="evidence" value="ECO:0007669"/>
    <property type="project" value="InterPro"/>
</dbReference>
<dbReference type="InterPro" id="IPR001543">
    <property type="entry name" value="FliN-like_C"/>
</dbReference>
<dbReference type="Proteomes" id="UP000189464">
    <property type="component" value="Chromosome"/>
</dbReference>
<evidence type="ECO:0000313" key="10">
    <source>
        <dbReference type="Proteomes" id="UP000189464"/>
    </source>
</evidence>
<sequence length="396" mass="42500">MSKLLSQEEIDALMKGQMTSIDQEILQATGEQQPEQDFPLASADNAPDGVANLLTPEEKDALGEIGNISMGSASTTLSEILSQKVNITSPRVKILTKQQLFESFSVPYLVIKVDFSEGLNGYNLLVIRLNDAATMASLMMGGDGTPMSEEISDMEISAASEAMNMMIGTAATSLSQMFHRTINISPPQTNLLRTKGDPLAQPPDDIEDVIVVVSFSMTIGDLVDTEIMQIMSVETAKEEANLLLMDIMGGGDSIVTAAEAPKQAVAEDNRINQPAASLMAEQPSVTTQAPVTPQPVVQEYNAPSLGSLEQRNLELILDIPLKVSVVLGRTKRPIKDVLKIAPGSVVELDALADEPVEVLVNGTLVATGEVVVVNENFGIRITNIISPMERIKRLSN</sequence>
<dbReference type="InterPro" id="IPR012826">
    <property type="entry name" value="FliN"/>
</dbReference>
<dbReference type="InterPro" id="IPR001172">
    <property type="entry name" value="FliN_T3SS_HrcQb"/>
</dbReference>
<dbReference type="CDD" id="cd17907">
    <property type="entry name" value="FliY_FliN-Y"/>
    <property type="match status" value="1"/>
</dbReference>
<reference evidence="9 10" key="1">
    <citation type="journal article" date="2016" name="Int. J. Syst. Evol. Microbiol.">
        <title>Desulfotomaculum ferrireducens sp. nov., a moderately thermophilic sulfate-reducing and dissimilatory Fe(III)-reducing bacterium isolated from compost.</title>
        <authorList>
            <person name="Yang G."/>
            <person name="Guo J."/>
            <person name="Zhuang L."/>
            <person name="Yuan Y."/>
            <person name="Zhou S."/>
        </authorList>
    </citation>
    <scope>NUCLEOTIDE SEQUENCE [LARGE SCALE GENOMIC DNA]</scope>
    <source>
        <strain evidence="9 10">GSS09</strain>
    </source>
</reference>
<gene>
    <name evidence="9" type="ORF">B0537_12335</name>
</gene>
<dbReference type="NCBIfam" id="TIGR02480">
    <property type="entry name" value="fliN"/>
    <property type="match status" value="1"/>
</dbReference>
<dbReference type="Gene3D" id="2.30.330.10">
    <property type="entry name" value="SpoA-like"/>
    <property type="match status" value="1"/>
</dbReference>
<evidence type="ECO:0000313" key="9">
    <source>
        <dbReference type="EMBL" id="AQS59797.1"/>
    </source>
</evidence>
<dbReference type="PANTHER" id="PTHR43484">
    <property type="match status" value="1"/>
</dbReference>
<evidence type="ECO:0000259" key="7">
    <source>
        <dbReference type="Pfam" id="PF01052"/>
    </source>
</evidence>
<evidence type="ECO:0000256" key="3">
    <source>
        <dbReference type="ARBA" id="ARBA00022475"/>
    </source>
</evidence>